<dbReference type="GO" id="GO:0035861">
    <property type="term" value="C:site of double-strand break"/>
    <property type="evidence" value="ECO:0007669"/>
    <property type="project" value="TreeGrafter"/>
</dbReference>
<feature type="domain" description="Replication protein A C-terminal" evidence="5">
    <location>
        <begin position="182"/>
        <end position="241"/>
    </location>
</feature>
<protein>
    <submittedName>
        <fullName evidence="6">Replication protein A 32 kDa subunit</fullName>
    </submittedName>
</protein>
<evidence type="ECO:0000256" key="3">
    <source>
        <dbReference type="ARBA" id="ARBA00023125"/>
    </source>
</evidence>
<dbReference type="InterPro" id="IPR036390">
    <property type="entry name" value="WH_DNA-bd_sf"/>
</dbReference>
<dbReference type="InterPro" id="IPR036388">
    <property type="entry name" value="WH-like_DNA-bd_sf"/>
</dbReference>
<dbReference type="GO" id="GO:0000781">
    <property type="term" value="C:chromosome, telomeric region"/>
    <property type="evidence" value="ECO:0007669"/>
    <property type="project" value="TreeGrafter"/>
</dbReference>
<sequence length="248" mass="28404">MNDSINSPHNNDRRVSQQKQQIVPCTVSVILNLKYSAVEGTFTCNNYNLHIIMLVGYIKSVQQSSTFLEYDIHDGTSDEGLHVRKWIEDKTQDYDKFSFCRENCFVRVVGNLRQANDTGPPTLVAFSIVPLENSNELSFHLIDVVQSHLHLMKLQINETFMKPAFVKPPKNQTFEGNELIGDAGLDDTAKQILAVLNQCTNSEGLHITEIAKKLPKYNEKLIREKLNFLHEEGHVYYTISEDHFYVTK</sequence>
<keyword evidence="7" id="KW-1185">Reference proteome</keyword>
<dbReference type="GO" id="GO:0000724">
    <property type="term" value="P:double-strand break repair via homologous recombination"/>
    <property type="evidence" value="ECO:0007669"/>
    <property type="project" value="TreeGrafter"/>
</dbReference>
<evidence type="ECO:0000256" key="2">
    <source>
        <dbReference type="ARBA" id="ARBA00007815"/>
    </source>
</evidence>
<dbReference type="InterPro" id="IPR040260">
    <property type="entry name" value="RFA2-like"/>
</dbReference>
<evidence type="ECO:0000256" key="4">
    <source>
        <dbReference type="ARBA" id="ARBA00023242"/>
    </source>
</evidence>
<dbReference type="GO" id="GO:0006289">
    <property type="term" value="P:nucleotide-excision repair"/>
    <property type="evidence" value="ECO:0007669"/>
    <property type="project" value="TreeGrafter"/>
</dbReference>
<dbReference type="EMBL" id="JWZT01002856">
    <property type="protein sequence ID" value="KII68474.1"/>
    <property type="molecule type" value="Genomic_DNA"/>
</dbReference>
<dbReference type="AlphaFoldDB" id="A0A0C2ISQ7"/>
<keyword evidence="4" id="KW-0539">Nucleus</keyword>
<dbReference type="OMA" id="TFHFIDC"/>
<comment type="caution">
    <text evidence="6">The sequence shown here is derived from an EMBL/GenBank/DDBJ whole genome shotgun (WGS) entry which is preliminary data.</text>
</comment>
<proteinExistence type="inferred from homology"/>
<name>A0A0C2ISQ7_THEKT</name>
<evidence type="ECO:0000313" key="7">
    <source>
        <dbReference type="Proteomes" id="UP000031668"/>
    </source>
</evidence>
<dbReference type="PANTHER" id="PTHR13989:SF16">
    <property type="entry name" value="REPLICATION PROTEIN A2"/>
    <property type="match status" value="1"/>
</dbReference>
<gene>
    <name evidence="6" type="ORF">RF11_06912</name>
</gene>
<accession>A0A0C2ISQ7</accession>
<keyword evidence="3" id="KW-0238">DNA-binding</keyword>
<evidence type="ECO:0000256" key="1">
    <source>
        <dbReference type="ARBA" id="ARBA00004123"/>
    </source>
</evidence>
<comment type="similarity">
    <text evidence="2">Belongs to the replication factor A protein 2 family.</text>
</comment>
<dbReference type="OrthoDB" id="25571at2759"/>
<reference evidence="6 7" key="1">
    <citation type="journal article" date="2014" name="Genome Biol. Evol.">
        <title>The genome of the myxosporean Thelohanellus kitauei shows adaptations to nutrient acquisition within its fish host.</title>
        <authorList>
            <person name="Yang Y."/>
            <person name="Xiong J."/>
            <person name="Zhou Z."/>
            <person name="Huo F."/>
            <person name="Miao W."/>
            <person name="Ran C."/>
            <person name="Liu Y."/>
            <person name="Zhang J."/>
            <person name="Feng J."/>
            <person name="Wang M."/>
            <person name="Wang M."/>
            <person name="Wang L."/>
            <person name="Yao B."/>
        </authorList>
    </citation>
    <scope>NUCLEOTIDE SEQUENCE [LARGE SCALE GENOMIC DNA]</scope>
    <source>
        <strain evidence="6">Wuqing</strain>
    </source>
</reference>
<dbReference type="GO" id="GO:0005662">
    <property type="term" value="C:DNA replication factor A complex"/>
    <property type="evidence" value="ECO:0007669"/>
    <property type="project" value="TreeGrafter"/>
</dbReference>
<dbReference type="Proteomes" id="UP000031668">
    <property type="component" value="Unassembled WGS sequence"/>
</dbReference>
<comment type="subcellular location">
    <subcellularLocation>
        <location evidence="1">Nucleus</location>
    </subcellularLocation>
</comment>
<dbReference type="GO" id="GO:0003697">
    <property type="term" value="F:single-stranded DNA binding"/>
    <property type="evidence" value="ECO:0007669"/>
    <property type="project" value="TreeGrafter"/>
</dbReference>
<dbReference type="GO" id="GO:0006260">
    <property type="term" value="P:DNA replication"/>
    <property type="evidence" value="ECO:0007669"/>
    <property type="project" value="TreeGrafter"/>
</dbReference>
<dbReference type="CDD" id="cd04478">
    <property type="entry name" value="RPA2_DBD_D"/>
    <property type="match status" value="1"/>
</dbReference>
<dbReference type="InterPro" id="IPR012340">
    <property type="entry name" value="NA-bd_OB-fold"/>
</dbReference>
<evidence type="ECO:0000259" key="5">
    <source>
        <dbReference type="Pfam" id="PF08784"/>
    </source>
</evidence>
<dbReference type="Gene3D" id="1.10.10.10">
    <property type="entry name" value="Winged helix-like DNA-binding domain superfamily/Winged helix DNA-binding domain"/>
    <property type="match status" value="1"/>
</dbReference>
<dbReference type="InterPro" id="IPR014892">
    <property type="entry name" value="RPA_C"/>
</dbReference>
<evidence type="ECO:0000313" key="6">
    <source>
        <dbReference type="EMBL" id="KII68474.1"/>
    </source>
</evidence>
<dbReference type="Gene3D" id="2.40.50.140">
    <property type="entry name" value="Nucleic acid-binding proteins"/>
    <property type="match status" value="1"/>
</dbReference>
<dbReference type="PANTHER" id="PTHR13989">
    <property type="entry name" value="REPLICATION PROTEIN A-RELATED"/>
    <property type="match status" value="1"/>
</dbReference>
<dbReference type="Pfam" id="PF08784">
    <property type="entry name" value="RPA_C"/>
    <property type="match status" value="1"/>
</dbReference>
<organism evidence="6 7">
    <name type="scientific">Thelohanellus kitauei</name>
    <name type="common">Myxosporean</name>
    <dbReference type="NCBI Taxonomy" id="669202"/>
    <lineage>
        <taxon>Eukaryota</taxon>
        <taxon>Metazoa</taxon>
        <taxon>Cnidaria</taxon>
        <taxon>Myxozoa</taxon>
        <taxon>Myxosporea</taxon>
        <taxon>Bivalvulida</taxon>
        <taxon>Platysporina</taxon>
        <taxon>Myxobolidae</taxon>
        <taxon>Thelohanellus</taxon>
    </lineage>
</organism>
<dbReference type="SUPFAM" id="SSF50249">
    <property type="entry name" value="Nucleic acid-binding proteins"/>
    <property type="match status" value="1"/>
</dbReference>
<dbReference type="SUPFAM" id="SSF46785">
    <property type="entry name" value="Winged helix' DNA-binding domain"/>
    <property type="match status" value="1"/>
</dbReference>